<reference evidence="1 2" key="1">
    <citation type="submission" date="2024-09" db="EMBL/GenBank/DDBJ databases">
        <title>Genome sequencing and assembly of Phytophthora oleae, isolate VK10A, causative agent of rot of olive drupes.</title>
        <authorList>
            <person name="Conti Taguali S."/>
            <person name="Riolo M."/>
            <person name="La Spada F."/>
            <person name="Cacciola S.O."/>
            <person name="Dionisio G."/>
        </authorList>
    </citation>
    <scope>NUCLEOTIDE SEQUENCE [LARGE SCALE GENOMIC DNA]</scope>
    <source>
        <strain evidence="1 2">VK10A</strain>
    </source>
</reference>
<evidence type="ECO:0008006" key="3">
    <source>
        <dbReference type="Google" id="ProtNLM"/>
    </source>
</evidence>
<dbReference type="EMBL" id="JBIMZQ010000003">
    <property type="protein sequence ID" value="KAL3673145.1"/>
    <property type="molecule type" value="Genomic_DNA"/>
</dbReference>
<dbReference type="AlphaFoldDB" id="A0ABD3G557"/>
<proteinExistence type="predicted"/>
<dbReference type="Proteomes" id="UP001632037">
    <property type="component" value="Unassembled WGS sequence"/>
</dbReference>
<comment type="caution">
    <text evidence="1">The sequence shown here is derived from an EMBL/GenBank/DDBJ whole genome shotgun (WGS) entry which is preliminary data.</text>
</comment>
<dbReference type="SUPFAM" id="SSF55770">
    <property type="entry name" value="Profilin (actin-binding protein)"/>
    <property type="match status" value="1"/>
</dbReference>
<sequence length="192" mass="20278">MDAGKTLKTATSALGGTAASAASSQSILSSHSSASNVLSTDDAPASGSSGNNVTVDVGPVTLASLQEAVKTQKEWAKHIVFDGEGKLLFSNVKPLDGEVAGFLKLFSKREDTMASGIVLLGEQYDVHRFHPPLVYGRRGDPSLEEGEGIAVCKVAQGSRFLFCLITYVYPTLSARAVPQLKEFCETLLVKLS</sequence>
<dbReference type="PANTHER" id="PTHR41752">
    <property type="entry name" value="PROFILIN"/>
    <property type="match status" value="1"/>
</dbReference>
<keyword evidence="2" id="KW-1185">Reference proteome</keyword>
<evidence type="ECO:0000313" key="2">
    <source>
        <dbReference type="Proteomes" id="UP001632037"/>
    </source>
</evidence>
<organism evidence="1 2">
    <name type="scientific">Phytophthora oleae</name>
    <dbReference type="NCBI Taxonomy" id="2107226"/>
    <lineage>
        <taxon>Eukaryota</taxon>
        <taxon>Sar</taxon>
        <taxon>Stramenopiles</taxon>
        <taxon>Oomycota</taxon>
        <taxon>Peronosporomycetes</taxon>
        <taxon>Peronosporales</taxon>
        <taxon>Peronosporaceae</taxon>
        <taxon>Phytophthora</taxon>
    </lineage>
</organism>
<protein>
    <recommendedName>
        <fullName evidence="3">Profilin</fullName>
    </recommendedName>
</protein>
<gene>
    <name evidence="1" type="ORF">V7S43_002440</name>
</gene>
<evidence type="ECO:0000313" key="1">
    <source>
        <dbReference type="EMBL" id="KAL3673145.1"/>
    </source>
</evidence>
<name>A0ABD3G557_9STRA</name>
<dbReference type="PANTHER" id="PTHR41752:SF1">
    <property type="entry name" value="PROFILIN"/>
    <property type="match status" value="1"/>
</dbReference>
<dbReference type="InterPro" id="IPR036140">
    <property type="entry name" value="PFN_sf"/>
</dbReference>
<accession>A0ABD3G557</accession>